<comment type="caution">
    <text evidence="8">The sequence shown here is derived from an EMBL/GenBank/DDBJ whole genome shotgun (WGS) entry which is preliminary data.</text>
</comment>
<evidence type="ECO:0000256" key="1">
    <source>
        <dbReference type="ARBA" id="ARBA00022729"/>
    </source>
</evidence>
<evidence type="ECO:0000256" key="3">
    <source>
        <dbReference type="ARBA" id="ARBA00023180"/>
    </source>
</evidence>
<dbReference type="InterPro" id="IPR013783">
    <property type="entry name" value="Ig-like_fold"/>
</dbReference>
<dbReference type="PANTHER" id="PTHR11412">
    <property type="entry name" value="MACROGLOBULIN / COMPLEMENT"/>
    <property type="match status" value="1"/>
</dbReference>
<dbReference type="STRING" id="35525.A0A162CHE4"/>
<dbReference type="Proteomes" id="UP000076858">
    <property type="component" value="Unassembled WGS sequence"/>
</dbReference>
<dbReference type="InterPro" id="IPR011625">
    <property type="entry name" value="A2M_N_BRD"/>
</dbReference>
<dbReference type="InterPro" id="IPR002890">
    <property type="entry name" value="MG2"/>
</dbReference>
<dbReference type="Gene3D" id="2.60.40.2950">
    <property type="match status" value="1"/>
</dbReference>
<dbReference type="Pfam" id="PF17791">
    <property type="entry name" value="MG3"/>
    <property type="match status" value="1"/>
</dbReference>
<evidence type="ECO:0000256" key="5">
    <source>
        <dbReference type="ARBA" id="ARBA00063781"/>
    </source>
</evidence>
<comment type="function">
    <text evidence="4">Binds covalently through a thioester bond to the pathogen surface resulting in pathogen clearance.</text>
</comment>
<sequence length="710" mass="79196">MSMHICTVEPNVYLHAQFYHFFFNFNDVIGRKRLPLGAWWCDVIMVLRLVLAVVCCCSLTFAQNEGTYTIVAPKVLRPSLDYHVSISLHGGAALTNLVVAIEGQQDGGGQVRNAQSATVEPNSTQVIKFQIGELGPGKYNLTARGSGGLTFVNTTELEYAEKSHSVFIQTDKAIYKPGHLVQFRVIVVNPQLKPSVVGSLDIFMTDGKGNRIKQWNRVFTKQGVFASELQLSDQPVLGDWNITAVVSGQSFSKHFQVAEYILPKFEVTIDLPTYLTFNESKMVASIKAKYTYGKPVKGNVTIAAYPQYRVSYIQPFFTEPVRKTVQIDGKVDVDFNLFKELKLVDDFERDIRFDVTVIEGLTERKQNTSSLLTLYKYKYKMELIKTSDSFKPGLKYTAFLKLAYQDNTPVQDANGVVIVKHGFSHNQDEYNRTEYPVPRNGILELSFYPPVDENVYTLGIETQYQDLVEWFSTINRAQSPSNSFIQVVLKTENPKVNEEISIQVNSTAPLDSYTYEVMGRGNLIVARTVQAGNQMQVSHAFRFQVTAAMAPVARVVVYYVRADGEIVADALNFDVEGTFQNFVEIQVAPDSVEPGKAVDIVVKAKPNSYVGILGVDQSVLLLKTGNDISRQDVLDEVKSYDSTRRPDFASWLPEVGGRSFWWPSSATAGEVFSNSGTVVLTNGYIQESMPFGDHAFTSGFAQKCHGDGSP</sequence>
<dbReference type="InterPro" id="IPR041555">
    <property type="entry name" value="MG3"/>
</dbReference>
<accession>A0A162CHE4</accession>
<protein>
    <recommendedName>
        <fullName evidence="6">TEP1-F</fullName>
    </recommendedName>
</protein>
<evidence type="ECO:0000313" key="9">
    <source>
        <dbReference type="Proteomes" id="UP000076858"/>
    </source>
</evidence>
<dbReference type="InterPro" id="IPR050473">
    <property type="entry name" value="A2M/Complement_sys"/>
</dbReference>
<keyword evidence="3" id="KW-0325">Glycoprotein</keyword>
<evidence type="ECO:0000256" key="2">
    <source>
        <dbReference type="ARBA" id="ARBA00022966"/>
    </source>
</evidence>
<dbReference type="Gene3D" id="6.20.50.160">
    <property type="match status" value="1"/>
</dbReference>
<keyword evidence="2" id="KW-0882">Thioester bond</keyword>
<dbReference type="GO" id="GO:0004866">
    <property type="term" value="F:endopeptidase inhibitor activity"/>
    <property type="evidence" value="ECO:0007669"/>
    <property type="project" value="InterPro"/>
</dbReference>
<dbReference type="Gene3D" id="2.60.40.10">
    <property type="entry name" value="Immunoglobulins"/>
    <property type="match status" value="1"/>
</dbReference>
<dbReference type="EMBL" id="LRGB01000795">
    <property type="protein sequence ID" value="KZS15892.1"/>
    <property type="molecule type" value="Genomic_DNA"/>
</dbReference>
<keyword evidence="1" id="KW-0732">Signal</keyword>
<dbReference type="Gene3D" id="2.60.40.1930">
    <property type="match status" value="2"/>
</dbReference>
<feature type="domain" description="Alpha-2-macroglobulin bait region" evidence="7">
    <location>
        <begin position="485"/>
        <end position="622"/>
    </location>
</feature>
<organism evidence="8 9">
    <name type="scientific">Daphnia magna</name>
    <dbReference type="NCBI Taxonomy" id="35525"/>
    <lineage>
        <taxon>Eukaryota</taxon>
        <taxon>Metazoa</taxon>
        <taxon>Ecdysozoa</taxon>
        <taxon>Arthropoda</taxon>
        <taxon>Crustacea</taxon>
        <taxon>Branchiopoda</taxon>
        <taxon>Diplostraca</taxon>
        <taxon>Cladocera</taxon>
        <taxon>Anomopoda</taxon>
        <taxon>Daphniidae</taxon>
        <taxon>Daphnia</taxon>
    </lineage>
</organism>
<dbReference type="AlphaFoldDB" id="A0A162CHE4"/>
<evidence type="ECO:0000256" key="6">
    <source>
        <dbReference type="ARBA" id="ARBA00078071"/>
    </source>
</evidence>
<dbReference type="Pfam" id="PF01835">
    <property type="entry name" value="MG2"/>
    <property type="match status" value="1"/>
</dbReference>
<evidence type="ECO:0000259" key="7">
    <source>
        <dbReference type="SMART" id="SM01359"/>
    </source>
</evidence>
<gene>
    <name evidence="8" type="ORF">APZ42_018461</name>
</gene>
<dbReference type="Pfam" id="PF07703">
    <property type="entry name" value="A2M_BRD"/>
    <property type="match status" value="1"/>
</dbReference>
<dbReference type="PANTHER" id="PTHR11412:SF136">
    <property type="entry name" value="CD109 ANTIGEN"/>
    <property type="match status" value="1"/>
</dbReference>
<evidence type="ECO:0000313" key="8">
    <source>
        <dbReference type="EMBL" id="KZS15892.1"/>
    </source>
</evidence>
<reference evidence="8 9" key="1">
    <citation type="submission" date="2016-03" db="EMBL/GenBank/DDBJ databases">
        <title>EvidentialGene: Evidence-directed Construction of Genes on Genomes.</title>
        <authorList>
            <person name="Gilbert D.G."/>
            <person name="Choi J.-H."/>
            <person name="Mockaitis K."/>
            <person name="Colbourne J."/>
            <person name="Pfrender M."/>
        </authorList>
    </citation>
    <scope>NUCLEOTIDE SEQUENCE [LARGE SCALE GENOMIC DNA]</scope>
    <source>
        <strain evidence="8 9">Xinb3</strain>
        <tissue evidence="8">Complete organism</tissue>
    </source>
</reference>
<dbReference type="FunFam" id="2.60.40.1930:FF:000001">
    <property type="entry name" value="CD109 isoform 3"/>
    <property type="match status" value="1"/>
</dbReference>
<evidence type="ECO:0000256" key="4">
    <source>
        <dbReference type="ARBA" id="ARBA00057615"/>
    </source>
</evidence>
<dbReference type="OrthoDB" id="9998011at2759"/>
<proteinExistence type="predicted"/>
<keyword evidence="9" id="KW-1185">Reference proteome</keyword>
<name>A0A162CHE4_9CRUS</name>
<dbReference type="Gene3D" id="2.60.40.1940">
    <property type="match status" value="1"/>
</dbReference>
<comment type="subunit">
    <text evidence="5">Heterodimer of a TEP1-N chain and an TEP1-C chain non-covalently linked. Forms a complex composed of TEP1-N and TEP1-C heterodimer, LRIM1 and APL1C; the interaction stabilizes TEP1-N and TEP1-C heterodimer, prevents its binding to tissues while circulating in the hemolymph and protects the thioester bond from hydrolysis. Mature TEP1 and to a lesser extent full-length TEP1 interact with SPCLIP1; the interaction is induced by microbial infection.</text>
</comment>
<dbReference type="SMART" id="SM01359">
    <property type="entry name" value="A2M_N_2"/>
    <property type="match status" value="1"/>
</dbReference>